<comment type="caution">
    <text evidence="1">The sequence shown here is derived from an EMBL/GenBank/DDBJ whole genome shotgun (WGS) entry which is preliminary data.</text>
</comment>
<dbReference type="Proteomes" id="UP000805704">
    <property type="component" value="Chromosome 10"/>
</dbReference>
<protein>
    <submittedName>
        <fullName evidence="1">Uncharacterized protein</fullName>
    </submittedName>
</protein>
<dbReference type="EMBL" id="CM024798">
    <property type="protein sequence ID" value="KAG8013808.1"/>
    <property type="molecule type" value="Genomic_DNA"/>
</dbReference>
<gene>
    <name evidence="1" type="ORF">GBF38_015985</name>
</gene>
<proteinExistence type="predicted"/>
<sequence length="92" mass="10093">MREEPKGMHAASPCTAAAKQRLPLTVVRFHMLTGPDINNLGRFVGVGISVICDDDDDDDIPLASLDCNHRCVPEQIAPDQHLRVSDDEKTGR</sequence>
<reference evidence="1" key="1">
    <citation type="submission" date="2020-04" db="EMBL/GenBank/DDBJ databases">
        <title>A chromosome-scale assembly and high-density genetic map of the yellow drum (Nibea albiflora) genome.</title>
        <authorList>
            <person name="Xu D."/>
            <person name="Zhang W."/>
            <person name="Chen R."/>
            <person name="Tan P."/>
            <person name="Wang L."/>
            <person name="Song H."/>
            <person name="Tian L."/>
            <person name="Zhu Q."/>
            <person name="Wang B."/>
        </authorList>
    </citation>
    <scope>NUCLEOTIDE SEQUENCE</scope>
    <source>
        <strain evidence="1">ZJHYS-2018</strain>
    </source>
</reference>
<evidence type="ECO:0000313" key="1">
    <source>
        <dbReference type="EMBL" id="KAG8013808.1"/>
    </source>
</evidence>
<name>A0ACB7FH95_NIBAL</name>
<organism evidence="1 2">
    <name type="scientific">Nibea albiflora</name>
    <name type="common">Yellow drum</name>
    <name type="synonym">Corvina albiflora</name>
    <dbReference type="NCBI Taxonomy" id="240163"/>
    <lineage>
        <taxon>Eukaryota</taxon>
        <taxon>Metazoa</taxon>
        <taxon>Chordata</taxon>
        <taxon>Craniata</taxon>
        <taxon>Vertebrata</taxon>
        <taxon>Euteleostomi</taxon>
        <taxon>Actinopterygii</taxon>
        <taxon>Neopterygii</taxon>
        <taxon>Teleostei</taxon>
        <taxon>Neoteleostei</taxon>
        <taxon>Acanthomorphata</taxon>
        <taxon>Eupercaria</taxon>
        <taxon>Sciaenidae</taxon>
        <taxon>Nibea</taxon>
    </lineage>
</organism>
<accession>A0ACB7FH95</accession>
<evidence type="ECO:0000313" key="2">
    <source>
        <dbReference type="Proteomes" id="UP000805704"/>
    </source>
</evidence>
<keyword evidence="2" id="KW-1185">Reference proteome</keyword>